<feature type="chain" id="PRO_5045306980" evidence="3">
    <location>
        <begin position="26"/>
        <end position="357"/>
    </location>
</feature>
<sequence length="357" mass="36791">MNRRLPLVILSVAALVALPSTAASATGGGHHGSGKPGYSTGYDKPKPGQPTPDKPKPGQPTPGQPTPAPQPTTAPGDLCGGKRAKQVIPWDAYTCDQATGYFLYKKLDASKPAGYWNSGRQHRVRLYDVWAWPTEGASARTEVSTGQPRNPQIIPLQLEAADAAAVCAEKNAYGLQVDLVGDGEAGRGLDVASLVPTVITPPHNQGGFPVPNTLAFYAHYEVEHLVDLDVLCAPVDDDTPSTPPPPPPAPAPNPTPTADVDDEPTVAPTPTPEPSPSETSEVLAAPAETPEPTPTATPAPTKPAPTPTERAEVLSAGDDDTLAATGTQAAVGLLAAIAAIAGGAALVLARRRHRLNG</sequence>
<dbReference type="NCBIfam" id="TIGR01167">
    <property type="entry name" value="LPXTG_anchor"/>
    <property type="match status" value="1"/>
</dbReference>
<accession>A0ABY5KVT8</accession>
<keyword evidence="5" id="KW-1185">Reference proteome</keyword>
<gene>
    <name evidence="4" type="ORF">NP048_00395</name>
</gene>
<feature type="signal peptide" evidence="3">
    <location>
        <begin position="1"/>
        <end position="25"/>
    </location>
</feature>
<feature type="compositionally biased region" description="Gly residues" evidence="1">
    <location>
        <begin position="26"/>
        <end position="35"/>
    </location>
</feature>
<keyword evidence="2" id="KW-1133">Transmembrane helix</keyword>
<proteinExistence type="predicted"/>
<feature type="compositionally biased region" description="Pro residues" evidence="1">
    <location>
        <begin position="241"/>
        <end position="255"/>
    </location>
</feature>
<evidence type="ECO:0000256" key="1">
    <source>
        <dbReference type="SAM" id="MobiDB-lite"/>
    </source>
</evidence>
<name>A0ABY5KVT8_9CELL</name>
<feature type="region of interest" description="Disordered" evidence="1">
    <location>
        <begin position="233"/>
        <end position="320"/>
    </location>
</feature>
<evidence type="ECO:0000313" key="5">
    <source>
        <dbReference type="Proteomes" id="UP001316384"/>
    </source>
</evidence>
<dbReference type="EMBL" id="CP101987">
    <property type="protein sequence ID" value="UUI73845.1"/>
    <property type="molecule type" value="Genomic_DNA"/>
</dbReference>
<evidence type="ECO:0000313" key="4">
    <source>
        <dbReference type="EMBL" id="UUI73845.1"/>
    </source>
</evidence>
<evidence type="ECO:0000256" key="3">
    <source>
        <dbReference type="SAM" id="SignalP"/>
    </source>
</evidence>
<feature type="region of interest" description="Disordered" evidence="1">
    <location>
        <begin position="22"/>
        <end position="80"/>
    </location>
</feature>
<feature type="compositionally biased region" description="Pro residues" evidence="1">
    <location>
        <begin position="289"/>
        <end position="306"/>
    </location>
</feature>
<protein>
    <submittedName>
        <fullName evidence="4">LPXTG cell wall anchor domain-containing protein</fullName>
    </submittedName>
</protein>
<feature type="transmembrane region" description="Helical" evidence="2">
    <location>
        <begin position="329"/>
        <end position="349"/>
    </location>
</feature>
<feature type="compositionally biased region" description="Low complexity" evidence="1">
    <location>
        <begin position="276"/>
        <end position="288"/>
    </location>
</feature>
<feature type="compositionally biased region" description="Pro residues" evidence="1">
    <location>
        <begin position="47"/>
        <end position="72"/>
    </location>
</feature>
<keyword evidence="2" id="KW-0472">Membrane</keyword>
<dbReference type="Proteomes" id="UP001316384">
    <property type="component" value="Chromosome"/>
</dbReference>
<dbReference type="RefSeq" id="WP_227577229.1">
    <property type="nucleotide sequence ID" value="NZ_CP101987.1"/>
</dbReference>
<reference evidence="4 5" key="1">
    <citation type="submission" date="2022-07" db="EMBL/GenBank/DDBJ databases">
        <title>Novel species in genus cellulomonas.</title>
        <authorList>
            <person name="Ye L."/>
        </authorList>
    </citation>
    <scope>NUCLEOTIDE SEQUENCE [LARGE SCALE GENOMIC DNA]</scope>
    <source>
        <strain evidence="5">zg-B89</strain>
    </source>
</reference>
<evidence type="ECO:0000256" key="2">
    <source>
        <dbReference type="SAM" id="Phobius"/>
    </source>
</evidence>
<keyword evidence="3" id="KW-0732">Signal</keyword>
<keyword evidence="2" id="KW-0812">Transmembrane</keyword>
<organism evidence="4 5">
    <name type="scientific">Cellulomonas xiejunii</name>
    <dbReference type="NCBI Taxonomy" id="2968083"/>
    <lineage>
        <taxon>Bacteria</taxon>
        <taxon>Bacillati</taxon>
        <taxon>Actinomycetota</taxon>
        <taxon>Actinomycetes</taxon>
        <taxon>Micrococcales</taxon>
        <taxon>Cellulomonadaceae</taxon>
        <taxon>Cellulomonas</taxon>
    </lineage>
</organism>